<evidence type="ECO:0000313" key="2">
    <source>
        <dbReference type="Proteomes" id="UP001152049"/>
    </source>
</evidence>
<reference evidence="1" key="1">
    <citation type="submission" date="2022-09" db="EMBL/GenBank/DDBJ databases">
        <title>Fusarium specimens isolated from Avocado Roots.</title>
        <authorList>
            <person name="Stajich J."/>
            <person name="Roper C."/>
            <person name="Heimlech-Rivalta G."/>
        </authorList>
    </citation>
    <scope>NUCLEOTIDE SEQUENCE</scope>
    <source>
        <strain evidence="1">CF00136</strain>
    </source>
</reference>
<sequence>MSFSSSGGPPLPRLVPGSTLQTQLQSEGVRFSEDNNNRLLIEHIIHYATPGHIAKVIWFRETSRFHHEYLLMCVKSHNGRLSWIRVERMGSLPADRRNVGLDDSLKDQAHLVVTLAPSRENLICNDDRALAEFDLDQDAAKLVDVARLILIVHNEEPKYDLVYYNCWWLARLTTQALAETFMHTSPRDKKKVLMRCIRSSYKHSYVFTEFGPSTEGYFGDRRKRVMAEFNALFYN</sequence>
<evidence type="ECO:0000313" key="1">
    <source>
        <dbReference type="EMBL" id="KAJ4244570.1"/>
    </source>
</evidence>
<organism evidence="1 2">
    <name type="scientific">Fusarium torreyae</name>
    <dbReference type="NCBI Taxonomy" id="1237075"/>
    <lineage>
        <taxon>Eukaryota</taxon>
        <taxon>Fungi</taxon>
        <taxon>Dikarya</taxon>
        <taxon>Ascomycota</taxon>
        <taxon>Pezizomycotina</taxon>
        <taxon>Sordariomycetes</taxon>
        <taxon>Hypocreomycetidae</taxon>
        <taxon>Hypocreales</taxon>
        <taxon>Nectriaceae</taxon>
        <taxon>Fusarium</taxon>
    </lineage>
</organism>
<dbReference type="OrthoDB" id="3014488at2759"/>
<proteinExistence type="predicted"/>
<dbReference type="AlphaFoldDB" id="A0A9W8V6S2"/>
<accession>A0A9W8V6S2</accession>
<keyword evidence="2" id="KW-1185">Reference proteome</keyword>
<name>A0A9W8V6S2_9HYPO</name>
<dbReference type="EMBL" id="JAOQAZ010000050">
    <property type="protein sequence ID" value="KAJ4244570.1"/>
    <property type="molecule type" value="Genomic_DNA"/>
</dbReference>
<gene>
    <name evidence="1" type="ORF">NW762_014425</name>
</gene>
<dbReference type="Proteomes" id="UP001152049">
    <property type="component" value="Unassembled WGS sequence"/>
</dbReference>
<protein>
    <submittedName>
        <fullName evidence="1">Uncharacterized protein</fullName>
    </submittedName>
</protein>
<comment type="caution">
    <text evidence="1">The sequence shown here is derived from an EMBL/GenBank/DDBJ whole genome shotgun (WGS) entry which is preliminary data.</text>
</comment>